<dbReference type="RefSeq" id="WP_401284797.1">
    <property type="nucleotide sequence ID" value="NZ_JBIUVY010000023.1"/>
</dbReference>
<evidence type="ECO:0000313" key="1">
    <source>
        <dbReference type="EMBL" id="MFJ2287665.1"/>
    </source>
</evidence>
<feature type="non-terminal residue" evidence="1">
    <location>
        <position position="24"/>
    </location>
</feature>
<organism evidence="1 2">
    <name type="scientific">Pseudomonas iridis</name>
    <dbReference type="NCBI Taxonomy" id="2710587"/>
    <lineage>
        <taxon>Bacteria</taxon>
        <taxon>Pseudomonadati</taxon>
        <taxon>Pseudomonadota</taxon>
        <taxon>Gammaproteobacteria</taxon>
        <taxon>Pseudomonadales</taxon>
        <taxon>Pseudomonadaceae</taxon>
        <taxon>Pseudomonas</taxon>
    </lineage>
</organism>
<comment type="caution">
    <text evidence="1">The sequence shown here is derived from an EMBL/GenBank/DDBJ whole genome shotgun (WGS) entry which is preliminary data.</text>
</comment>
<name>A0ABW8DNQ0_9PSED</name>
<evidence type="ECO:0000313" key="2">
    <source>
        <dbReference type="Proteomes" id="UP001617296"/>
    </source>
</evidence>
<protein>
    <submittedName>
        <fullName evidence="1">Uncharacterized protein</fullName>
    </submittedName>
</protein>
<sequence>MPDPVAASLRLAPEALTRPLSADQ</sequence>
<proteinExistence type="predicted"/>
<keyword evidence="2" id="KW-1185">Reference proteome</keyword>
<accession>A0ABW8DNQ0</accession>
<dbReference type="Proteomes" id="UP001617296">
    <property type="component" value="Unassembled WGS sequence"/>
</dbReference>
<gene>
    <name evidence="1" type="ORF">ACIOUF_15065</name>
</gene>
<dbReference type="EMBL" id="JBIUVY010000023">
    <property type="protein sequence ID" value="MFJ2287665.1"/>
    <property type="molecule type" value="Genomic_DNA"/>
</dbReference>
<reference evidence="1 2" key="1">
    <citation type="submission" date="2024-10" db="EMBL/GenBank/DDBJ databases">
        <title>The Natural Products Discovery Center: Release of the First 8490 Sequenced Strains for Exploring Actinobacteria Biosynthetic Diversity.</title>
        <authorList>
            <person name="Kalkreuter E."/>
            <person name="Kautsar S.A."/>
            <person name="Yang D."/>
            <person name="Bader C.D."/>
            <person name="Teijaro C.N."/>
            <person name="Fluegel L."/>
            <person name="Davis C.M."/>
            <person name="Simpson J.R."/>
            <person name="Lauterbach L."/>
            <person name="Steele A.D."/>
            <person name="Gui C."/>
            <person name="Meng S."/>
            <person name="Li G."/>
            <person name="Viehrig K."/>
            <person name="Ye F."/>
            <person name="Su P."/>
            <person name="Kiefer A.F."/>
            <person name="Nichols A."/>
            <person name="Cepeda A.J."/>
            <person name="Yan W."/>
            <person name="Fan B."/>
            <person name="Jiang Y."/>
            <person name="Adhikari A."/>
            <person name="Zheng C.-J."/>
            <person name="Schuster L."/>
            <person name="Cowan T.M."/>
            <person name="Smanski M.J."/>
            <person name="Chevrette M.G."/>
            <person name="De Carvalho L.P.S."/>
            <person name="Shen B."/>
        </authorList>
    </citation>
    <scope>NUCLEOTIDE SEQUENCE [LARGE SCALE GENOMIC DNA]</scope>
    <source>
        <strain evidence="1 2">NPDC087689</strain>
    </source>
</reference>